<dbReference type="PANTHER" id="PTHR30419">
    <property type="entry name" value="HTH-TYPE TRANSCRIPTIONAL REGULATOR YBHD"/>
    <property type="match status" value="1"/>
</dbReference>
<evidence type="ECO:0000313" key="7">
    <source>
        <dbReference type="Proteomes" id="UP000586722"/>
    </source>
</evidence>
<protein>
    <submittedName>
        <fullName evidence="6">Pca operon transcription factor PcaQ</fullName>
    </submittedName>
</protein>
<dbReference type="Pfam" id="PF03466">
    <property type="entry name" value="LysR_substrate"/>
    <property type="match status" value="1"/>
</dbReference>
<keyword evidence="2" id="KW-0805">Transcription regulation</keyword>
<dbReference type="SUPFAM" id="SSF53850">
    <property type="entry name" value="Periplasmic binding protein-like II"/>
    <property type="match status" value="1"/>
</dbReference>
<dbReference type="NCBIfam" id="TIGR02424">
    <property type="entry name" value="TF_pcaQ"/>
    <property type="match status" value="1"/>
</dbReference>
<dbReference type="SUPFAM" id="SSF46785">
    <property type="entry name" value="Winged helix' DNA-binding domain"/>
    <property type="match status" value="1"/>
</dbReference>
<comment type="caution">
    <text evidence="6">The sequence shown here is derived from an EMBL/GenBank/DDBJ whole genome shotgun (WGS) entry which is preliminary data.</text>
</comment>
<keyword evidence="4" id="KW-0804">Transcription</keyword>
<dbReference type="PROSITE" id="PS50931">
    <property type="entry name" value="HTH_LYSR"/>
    <property type="match status" value="1"/>
</dbReference>
<reference evidence="7" key="1">
    <citation type="submission" date="2020-01" db="EMBL/GenBank/DDBJ databases">
        <authorList>
            <person name="Fang Y."/>
            <person name="Sun R."/>
            <person name="Nie L."/>
            <person name="He J."/>
            <person name="Hao L."/>
            <person name="Wang L."/>
            <person name="Su S."/>
            <person name="Lv E."/>
            <person name="Zhang Z."/>
            <person name="Xie R."/>
            <person name="Liu H."/>
        </authorList>
    </citation>
    <scope>NUCLEOTIDE SEQUENCE [LARGE SCALE GENOMIC DNA]</scope>
    <source>
        <strain evidence="7">XCT-53</strain>
    </source>
</reference>
<keyword evidence="3" id="KW-0238">DNA-binding</keyword>
<comment type="similarity">
    <text evidence="1">Belongs to the LysR transcriptional regulatory family.</text>
</comment>
<keyword evidence="7" id="KW-1185">Reference proteome</keyword>
<name>A0A7X5F1Y8_9HYPH</name>
<dbReference type="GO" id="GO:0003677">
    <property type="term" value="F:DNA binding"/>
    <property type="evidence" value="ECO:0007669"/>
    <property type="project" value="UniProtKB-KW"/>
</dbReference>
<dbReference type="FunFam" id="1.10.10.10:FF:000001">
    <property type="entry name" value="LysR family transcriptional regulator"/>
    <property type="match status" value="1"/>
</dbReference>
<dbReference type="GO" id="GO:0019619">
    <property type="term" value="P:3,4-dihydroxybenzoate catabolic process"/>
    <property type="evidence" value="ECO:0007669"/>
    <property type="project" value="InterPro"/>
</dbReference>
<dbReference type="RefSeq" id="WP_161708346.1">
    <property type="nucleotide sequence ID" value="NZ_JAABLQ010000001.1"/>
</dbReference>
<dbReference type="PRINTS" id="PR00039">
    <property type="entry name" value="HTHLYSR"/>
</dbReference>
<dbReference type="GO" id="GO:0003700">
    <property type="term" value="F:DNA-binding transcription factor activity"/>
    <property type="evidence" value="ECO:0007669"/>
    <property type="project" value="InterPro"/>
</dbReference>
<gene>
    <name evidence="6" type="primary">pcaQ</name>
    <name evidence="6" type="ORF">GWI72_08360</name>
</gene>
<dbReference type="Gene3D" id="3.40.190.10">
    <property type="entry name" value="Periplasmic binding protein-like II"/>
    <property type="match status" value="2"/>
</dbReference>
<dbReference type="Proteomes" id="UP000586722">
    <property type="component" value="Unassembled WGS sequence"/>
</dbReference>
<dbReference type="EMBL" id="JAABLQ010000001">
    <property type="protein sequence ID" value="NBN78276.1"/>
    <property type="molecule type" value="Genomic_DNA"/>
</dbReference>
<evidence type="ECO:0000259" key="5">
    <source>
        <dbReference type="PROSITE" id="PS50931"/>
    </source>
</evidence>
<evidence type="ECO:0000256" key="4">
    <source>
        <dbReference type="ARBA" id="ARBA00023163"/>
    </source>
</evidence>
<organism evidence="6 7">
    <name type="scientific">Pannonibacter tanglangensis</name>
    <dbReference type="NCBI Taxonomy" id="2750084"/>
    <lineage>
        <taxon>Bacteria</taxon>
        <taxon>Pseudomonadati</taxon>
        <taxon>Pseudomonadota</taxon>
        <taxon>Alphaproteobacteria</taxon>
        <taxon>Hyphomicrobiales</taxon>
        <taxon>Stappiaceae</taxon>
        <taxon>Pannonibacter</taxon>
    </lineage>
</organism>
<proteinExistence type="inferred from homology"/>
<evidence type="ECO:0000256" key="3">
    <source>
        <dbReference type="ARBA" id="ARBA00023125"/>
    </source>
</evidence>
<dbReference type="InterPro" id="IPR000847">
    <property type="entry name" value="LysR_HTH_N"/>
</dbReference>
<evidence type="ECO:0000256" key="1">
    <source>
        <dbReference type="ARBA" id="ARBA00009437"/>
    </source>
</evidence>
<dbReference type="InterPro" id="IPR005119">
    <property type="entry name" value="LysR_subst-bd"/>
</dbReference>
<dbReference type="PANTHER" id="PTHR30419:SF8">
    <property type="entry name" value="NITROGEN ASSIMILATION TRANSCRIPTIONAL ACTIVATOR-RELATED"/>
    <property type="match status" value="1"/>
</dbReference>
<dbReference type="GO" id="GO:0045893">
    <property type="term" value="P:positive regulation of DNA-templated transcription"/>
    <property type="evidence" value="ECO:0007669"/>
    <property type="project" value="InterPro"/>
</dbReference>
<dbReference type="InterPro" id="IPR036390">
    <property type="entry name" value="WH_DNA-bd_sf"/>
</dbReference>
<dbReference type="InterPro" id="IPR012787">
    <property type="entry name" value="TF_PcaQ"/>
</dbReference>
<feature type="domain" description="HTH lysR-type" evidence="5">
    <location>
        <begin position="6"/>
        <end position="63"/>
    </location>
</feature>
<dbReference type="InterPro" id="IPR036388">
    <property type="entry name" value="WH-like_DNA-bd_sf"/>
</dbReference>
<sequence length="308" mass="33945">MIDPRVKYRHIQCFLEVARLRSVVKAAEELSITQPAVSKTLRELEDILEVRLFDRSRRGVVLTQFGEVLLHYAGASLAALKQGLDSVAQARMSGESYLNIGVLPSVAARIVPTAVQRFLSERVETTLTLITGPNTFLLSRLRLGELDLVVGRLADPEQMAGLSFTHLYSESVSFVVRRGHPLLRQGRLDIRRIADHVVLYPTQEAIIRPYVERLLIAAGVTRLPRRVETISNTFGRSFTLDTDAVWIISSGVVSRDVAAGDLVELPIETAETTGPVGLTTRADTPPTPALVMLQACLRHAADKADLHL</sequence>
<evidence type="ECO:0000313" key="6">
    <source>
        <dbReference type="EMBL" id="NBN78276.1"/>
    </source>
</evidence>
<dbReference type="GO" id="GO:0005829">
    <property type="term" value="C:cytosol"/>
    <property type="evidence" value="ECO:0007669"/>
    <property type="project" value="TreeGrafter"/>
</dbReference>
<dbReference type="Gene3D" id="1.10.10.10">
    <property type="entry name" value="Winged helix-like DNA-binding domain superfamily/Winged helix DNA-binding domain"/>
    <property type="match status" value="1"/>
</dbReference>
<accession>A0A7X5F1Y8</accession>
<evidence type="ECO:0000256" key="2">
    <source>
        <dbReference type="ARBA" id="ARBA00023015"/>
    </source>
</evidence>
<dbReference type="AlphaFoldDB" id="A0A7X5F1Y8"/>
<dbReference type="InterPro" id="IPR050950">
    <property type="entry name" value="HTH-type_LysR_regulators"/>
</dbReference>
<dbReference type="Pfam" id="PF00126">
    <property type="entry name" value="HTH_1"/>
    <property type="match status" value="1"/>
</dbReference>